<reference evidence="2 3" key="1">
    <citation type="submission" date="2013-02" db="EMBL/GenBank/DDBJ databases">
        <title>A novel strain isolated from Lonar lake, Maharashtra, India.</title>
        <authorList>
            <person name="Singh A."/>
        </authorList>
    </citation>
    <scope>NUCLEOTIDE SEQUENCE [LARGE SCALE GENOMIC DNA]</scope>
    <source>
        <strain evidence="2 3">AK24</strain>
    </source>
</reference>
<evidence type="ECO:0000313" key="2">
    <source>
        <dbReference type="EMBL" id="EON76839.1"/>
    </source>
</evidence>
<dbReference type="GO" id="GO:0003677">
    <property type="term" value="F:DNA binding"/>
    <property type="evidence" value="ECO:0007669"/>
    <property type="project" value="InterPro"/>
</dbReference>
<proteinExistence type="predicted"/>
<accession>R7ZS61</accession>
<organism evidence="2 3">
    <name type="scientific">Lunatimonas lonarensis</name>
    <dbReference type="NCBI Taxonomy" id="1232681"/>
    <lineage>
        <taxon>Bacteria</taxon>
        <taxon>Pseudomonadati</taxon>
        <taxon>Bacteroidota</taxon>
        <taxon>Cytophagia</taxon>
        <taxon>Cytophagales</taxon>
        <taxon>Cyclobacteriaceae</taxon>
    </lineage>
</organism>
<dbReference type="EMBL" id="AQHR01000073">
    <property type="protein sequence ID" value="EON76839.1"/>
    <property type="molecule type" value="Genomic_DNA"/>
</dbReference>
<evidence type="ECO:0000259" key="1">
    <source>
        <dbReference type="PROSITE" id="PS50943"/>
    </source>
</evidence>
<dbReference type="InterPro" id="IPR001387">
    <property type="entry name" value="Cro/C1-type_HTH"/>
</dbReference>
<dbReference type="SUPFAM" id="SSF47413">
    <property type="entry name" value="lambda repressor-like DNA-binding domains"/>
    <property type="match status" value="1"/>
</dbReference>
<evidence type="ECO:0000313" key="3">
    <source>
        <dbReference type="Proteomes" id="UP000013909"/>
    </source>
</evidence>
<dbReference type="STRING" id="1232681.ADIS_2710"/>
<dbReference type="Pfam" id="PF01381">
    <property type="entry name" value="HTH_3"/>
    <property type="match status" value="1"/>
</dbReference>
<dbReference type="PROSITE" id="PS50943">
    <property type="entry name" value="HTH_CROC1"/>
    <property type="match status" value="1"/>
</dbReference>
<dbReference type="SMART" id="SM00530">
    <property type="entry name" value="HTH_XRE"/>
    <property type="match status" value="1"/>
</dbReference>
<comment type="caution">
    <text evidence="2">The sequence shown here is derived from an EMBL/GenBank/DDBJ whole genome shotgun (WGS) entry which is preliminary data.</text>
</comment>
<name>R7ZS61_9BACT</name>
<dbReference type="Proteomes" id="UP000013909">
    <property type="component" value="Unassembled WGS sequence"/>
</dbReference>
<dbReference type="AlphaFoldDB" id="R7ZS61"/>
<keyword evidence="3" id="KW-1185">Reference proteome</keyword>
<feature type="domain" description="HTH cro/C1-type" evidence="1">
    <location>
        <begin position="31"/>
        <end position="85"/>
    </location>
</feature>
<dbReference type="CDD" id="cd00093">
    <property type="entry name" value="HTH_XRE"/>
    <property type="match status" value="1"/>
</dbReference>
<dbReference type="RefSeq" id="WP_010854845.1">
    <property type="nucleotide sequence ID" value="NZ_AQHR01000073.1"/>
</dbReference>
<protein>
    <submittedName>
        <fullName evidence="2">Transcriptional regulator, XRE family</fullName>
    </submittedName>
</protein>
<gene>
    <name evidence="2" type="ORF">ADIS_2710</name>
</gene>
<dbReference type="InterPro" id="IPR010982">
    <property type="entry name" value="Lambda_DNA-bd_dom_sf"/>
</dbReference>
<dbReference type="OrthoDB" id="770730at2"/>
<dbReference type="Gene3D" id="1.10.260.40">
    <property type="entry name" value="lambda repressor-like DNA-binding domains"/>
    <property type="match status" value="1"/>
</dbReference>
<sequence>MRSKTAQKLLDKTSIETKEFVSLYSDIVLRINELIAEKGYTQKELAESIGKNPSEISKWLNGDHNFTLRSIAKLQAQLGEPIICVPRKA</sequence>